<dbReference type="EMBL" id="CP045896">
    <property type="protein sequence ID" value="QQP49754.1"/>
    <property type="molecule type" value="Genomic_DNA"/>
</dbReference>
<evidence type="ECO:0000313" key="2">
    <source>
        <dbReference type="Proteomes" id="UP000595437"/>
    </source>
</evidence>
<evidence type="ECO:0000313" key="1">
    <source>
        <dbReference type="EMBL" id="QQP49754.1"/>
    </source>
</evidence>
<organism evidence="1 2">
    <name type="scientific">Caligus rogercresseyi</name>
    <name type="common">Sea louse</name>
    <dbReference type="NCBI Taxonomy" id="217165"/>
    <lineage>
        <taxon>Eukaryota</taxon>
        <taxon>Metazoa</taxon>
        <taxon>Ecdysozoa</taxon>
        <taxon>Arthropoda</taxon>
        <taxon>Crustacea</taxon>
        <taxon>Multicrustacea</taxon>
        <taxon>Hexanauplia</taxon>
        <taxon>Copepoda</taxon>
        <taxon>Siphonostomatoida</taxon>
        <taxon>Caligidae</taxon>
        <taxon>Caligus</taxon>
    </lineage>
</organism>
<dbReference type="AlphaFoldDB" id="A0A7T8HGW9"/>
<reference evidence="2" key="1">
    <citation type="submission" date="2021-01" db="EMBL/GenBank/DDBJ databases">
        <title>Caligus Genome Assembly.</title>
        <authorList>
            <person name="Gallardo-Escarate C."/>
        </authorList>
    </citation>
    <scope>NUCLEOTIDE SEQUENCE [LARGE SCALE GENOMIC DNA]</scope>
</reference>
<protein>
    <submittedName>
        <fullName evidence="1">Uncharacterized protein</fullName>
    </submittedName>
</protein>
<gene>
    <name evidence="1" type="ORF">FKW44_010523</name>
</gene>
<proteinExistence type="predicted"/>
<sequence>MATICSKRGERRQTMIKVASDLAAHCSLTAYFMASTFEWRILHVLFSRSP</sequence>
<dbReference type="Proteomes" id="UP000595437">
    <property type="component" value="Chromosome 7"/>
</dbReference>
<keyword evidence="2" id="KW-1185">Reference proteome</keyword>
<name>A0A7T8HGW9_CALRO</name>
<accession>A0A7T8HGW9</accession>